<sequence length="459" mass="52765">MNKVQQVFKSISFKIFITVFILISLHVAPEGSQSDRYIVAVRSLVESGTFALQGGIPKPVDVVEINNNFYSVIAPGLPIIFAPVYYFHRSIMNVLQIPFGEVFWGIFHIFSNIFVMSPVVAITAVAMFKTLKRLTTQTDKQILLVFIFIFGSLAFFYATNGIWIHVYTMSFVFIAFSLIISKKNDFSIGLIMGLAQIIDYIAVLPIFWLIGFWAYTNHNEKLSHLIKKAIFLSLGYGIFLLGLMYYNYTITGSAFQTPNSIFLQQAVQEGRATQTSMFTYPSFASLWGLSFSPYRGIFLYFPMMFLFLWALVKKQFDRDKVMLFSFLFVAFTFIFNSTYYAWSGDSCFGPRHLVMAIPFMILPIVNCQIKYIKIFGLISVFINLAGVSTVPSDNIFKNITIFLYRGPFLHWLDWIHKVILPKYFSLNLSLVTPFFLYVAIIYCIYLIWKPIKTDLTNDL</sequence>
<keyword evidence="1" id="KW-0472">Membrane</keyword>
<feature type="transmembrane region" description="Helical" evidence="1">
    <location>
        <begin position="99"/>
        <end position="128"/>
    </location>
</feature>
<dbReference type="Proteomes" id="UP000618445">
    <property type="component" value="Unassembled WGS sequence"/>
</dbReference>
<feature type="transmembrane region" description="Helical" evidence="1">
    <location>
        <begin position="225"/>
        <end position="246"/>
    </location>
</feature>
<feature type="transmembrane region" description="Helical" evidence="1">
    <location>
        <begin position="294"/>
        <end position="312"/>
    </location>
</feature>
<evidence type="ECO:0000256" key="1">
    <source>
        <dbReference type="SAM" id="Phobius"/>
    </source>
</evidence>
<evidence type="ECO:0000313" key="2">
    <source>
        <dbReference type="EMBL" id="MBD2318221.1"/>
    </source>
</evidence>
<comment type="caution">
    <text evidence="2">The sequence shown here is derived from an EMBL/GenBank/DDBJ whole genome shotgun (WGS) entry which is preliminary data.</text>
</comment>
<reference evidence="2 3" key="1">
    <citation type="journal article" date="2020" name="ISME J.">
        <title>Comparative genomics reveals insights into cyanobacterial evolution and habitat adaptation.</title>
        <authorList>
            <person name="Chen M.Y."/>
            <person name="Teng W.K."/>
            <person name="Zhao L."/>
            <person name="Hu C.X."/>
            <person name="Zhou Y.K."/>
            <person name="Han B.P."/>
            <person name="Song L.R."/>
            <person name="Shu W.S."/>
        </authorList>
    </citation>
    <scope>NUCLEOTIDE SEQUENCE [LARGE SCALE GENOMIC DNA]</scope>
    <source>
        <strain evidence="2 3">FACHB-1050</strain>
    </source>
</reference>
<feature type="transmembrane region" description="Helical" evidence="1">
    <location>
        <begin position="140"/>
        <end position="157"/>
    </location>
</feature>
<feature type="transmembrane region" description="Helical" evidence="1">
    <location>
        <begin position="424"/>
        <end position="448"/>
    </location>
</feature>
<organism evidence="2 3">
    <name type="scientific">Phormidium tenue FACHB-1050</name>
    <dbReference type="NCBI Taxonomy" id="2692857"/>
    <lineage>
        <taxon>Bacteria</taxon>
        <taxon>Bacillati</taxon>
        <taxon>Cyanobacteriota</taxon>
        <taxon>Cyanophyceae</taxon>
        <taxon>Oscillatoriophycideae</taxon>
        <taxon>Oscillatoriales</taxon>
        <taxon>Oscillatoriaceae</taxon>
        <taxon>Phormidium</taxon>
    </lineage>
</organism>
<proteinExistence type="predicted"/>
<feature type="transmembrane region" description="Helical" evidence="1">
    <location>
        <begin position="186"/>
        <end position="213"/>
    </location>
</feature>
<feature type="transmembrane region" description="Helical" evidence="1">
    <location>
        <begin position="321"/>
        <end position="342"/>
    </location>
</feature>
<feature type="transmembrane region" description="Helical" evidence="1">
    <location>
        <begin position="7"/>
        <end position="28"/>
    </location>
</feature>
<feature type="transmembrane region" description="Helical" evidence="1">
    <location>
        <begin position="162"/>
        <end position="180"/>
    </location>
</feature>
<gene>
    <name evidence="2" type="ORF">H6G05_15380</name>
</gene>
<dbReference type="EMBL" id="JACJQY010000025">
    <property type="protein sequence ID" value="MBD2318221.1"/>
    <property type="molecule type" value="Genomic_DNA"/>
</dbReference>
<keyword evidence="1" id="KW-1133">Transmembrane helix</keyword>
<keyword evidence="3" id="KW-1185">Reference proteome</keyword>
<dbReference type="RefSeq" id="WP_190579055.1">
    <property type="nucleotide sequence ID" value="NZ_CAWPQU010000018.1"/>
</dbReference>
<evidence type="ECO:0008006" key="4">
    <source>
        <dbReference type="Google" id="ProtNLM"/>
    </source>
</evidence>
<protein>
    <recommendedName>
        <fullName evidence="4">Glycosyltransferase RgtA/B/C/D-like domain-containing protein</fullName>
    </recommendedName>
</protein>
<feature type="transmembrane region" description="Helical" evidence="1">
    <location>
        <begin position="372"/>
        <end position="389"/>
    </location>
</feature>
<feature type="transmembrane region" description="Helical" evidence="1">
    <location>
        <begin position="69"/>
        <end position="87"/>
    </location>
</feature>
<evidence type="ECO:0000313" key="3">
    <source>
        <dbReference type="Proteomes" id="UP000618445"/>
    </source>
</evidence>
<feature type="transmembrane region" description="Helical" evidence="1">
    <location>
        <begin position="348"/>
        <end position="365"/>
    </location>
</feature>
<keyword evidence="1" id="KW-0812">Transmembrane</keyword>
<name>A0ABR8CC95_9CYAN</name>
<accession>A0ABR8CC95</accession>